<reference evidence="1 2" key="1">
    <citation type="journal article" date="2012" name="Nat. Biotechnol.">
        <title>Draft genome sequence of pigeonpea (Cajanus cajan), an orphan legume crop of resource-poor farmers.</title>
        <authorList>
            <person name="Varshney R.K."/>
            <person name="Chen W."/>
            <person name="Li Y."/>
            <person name="Bharti A.K."/>
            <person name="Saxena R.K."/>
            <person name="Schlueter J.A."/>
            <person name="Donoghue M.T."/>
            <person name="Azam S."/>
            <person name="Fan G."/>
            <person name="Whaley A.M."/>
            <person name="Farmer A.D."/>
            <person name="Sheridan J."/>
            <person name="Iwata A."/>
            <person name="Tuteja R."/>
            <person name="Penmetsa R.V."/>
            <person name="Wu W."/>
            <person name="Upadhyaya H.D."/>
            <person name="Yang S.P."/>
            <person name="Shah T."/>
            <person name="Saxena K.B."/>
            <person name="Michael T."/>
            <person name="McCombie W.R."/>
            <person name="Yang B."/>
            <person name="Zhang G."/>
            <person name="Yang H."/>
            <person name="Wang J."/>
            <person name="Spillane C."/>
            <person name="Cook D.R."/>
            <person name="May G.D."/>
            <person name="Xu X."/>
            <person name="Jackson S.A."/>
        </authorList>
    </citation>
    <scope>NUCLEOTIDE SEQUENCE [LARGE SCALE GENOMIC DNA]</scope>
    <source>
        <strain evidence="2">cv. Asha</strain>
    </source>
</reference>
<evidence type="ECO:0000313" key="2">
    <source>
        <dbReference type="Proteomes" id="UP000075243"/>
    </source>
</evidence>
<protein>
    <submittedName>
        <fullName evidence="1">Retrovirus-related Pol polyprotein from transposon TNT 1-94</fullName>
    </submittedName>
</protein>
<gene>
    <name evidence="1" type="ORF">KK1_018162</name>
</gene>
<dbReference type="AlphaFoldDB" id="A0A151T966"/>
<dbReference type="Gramene" id="C.cajan_17639.t">
    <property type="protein sequence ID" value="C.cajan_17639.t.cds1"/>
    <property type="gene ID" value="C.cajan_17639"/>
</dbReference>
<organism evidence="1 2">
    <name type="scientific">Cajanus cajan</name>
    <name type="common">Pigeon pea</name>
    <name type="synonym">Cajanus indicus</name>
    <dbReference type="NCBI Taxonomy" id="3821"/>
    <lineage>
        <taxon>Eukaryota</taxon>
        <taxon>Viridiplantae</taxon>
        <taxon>Streptophyta</taxon>
        <taxon>Embryophyta</taxon>
        <taxon>Tracheophyta</taxon>
        <taxon>Spermatophyta</taxon>
        <taxon>Magnoliopsida</taxon>
        <taxon>eudicotyledons</taxon>
        <taxon>Gunneridae</taxon>
        <taxon>Pentapetalae</taxon>
        <taxon>rosids</taxon>
        <taxon>fabids</taxon>
        <taxon>Fabales</taxon>
        <taxon>Fabaceae</taxon>
        <taxon>Papilionoideae</taxon>
        <taxon>50 kb inversion clade</taxon>
        <taxon>NPAAA clade</taxon>
        <taxon>indigoferoid/millettioid clade</taxon>
        <taxon>Phaseoleae</taxon>
        <taxon>Cajanus</taxon>
    </lineage>
</organism>
<dbReference type="CDD" id="cd09272">
    <property type="entry name" value="RNase_HI_RT_Ty1"/>
    <property type="match status" value="1"/>
</dbReference>
<accession>A0A151T966</accession>
<evidence type="ECO:0000313" key="1">
    <source>
        <dbReference type="EMBL" id="KYP63583.1"/>
    </source>
</evidence>
<dbReference type="Proteomes" id="UP000075243">
    <property type="component" value="Chromosome 7"/>
</dbReference>
<dbReference type="STRING" id="3821.A0A151T966"/>
<name>A0A151T966_CAJCA</name>
<dbReference type="EMBL" id="CM003609">
    <property type="protein sequence ID" value="KYP63583.1"/>
    <property type="molecule type" value="Genomic_DNA"/>
</dbReference>
<proteinExistence type="predicted"/>
<sequence length="75" mass="8781">MSAIYLASNPVHHERTKHIDIDHHFIRELVNKKQLKVLHVKREHQVADFFTKALPAPMFKIFSSKLGIHNIFLPT</sequence>
<keyword evidence="2" id="KW-1185">Reference proteome</keyword>